<name>A0A8S9P3Q2_BRACR</name>
<keyword evidence="4" id="KW-0539">Nucleus</keyword>
<dbReference type="EMBL" id="QGKX02001521">
    <property type="protein sequence ID" value="KAF3510666.1"/>
    <property type="molecule type" value="Genomic_DNA"/>
</dbReference>
<dbReference type="PANTHER" id="PTHR46159">
    <property type="entry name" value="PROTEIN TESMIN/TSO1-LIKE CXC 2"/>
    <property type="match status" value="1"/>
</dbReference>
<dbReference type="Proteomes" id="UP000712600">
    <property type="component" value="Unassembled WGS sequence"/>
</dbReference>
<comment type="subcellular location">
    <subcellularLocation>
        <location evidence="1">Nucleus</location>
    </subcellularLocation>
</comment>
<feature type="domain" description="CRC" evidence="6">
    <location>
        <begin position="312"/>
        <end position="438"/>
    </location>
</feature>
<organism evidence="7 8">
    <name type="scientific">Brassica cretica</name>
    <name type="common">Mustard</name>
    <dbReference type="NCBI Taxonomy" id="69181"/>
    <lineage>
        <taxon>Eukaryota</taxon>
        <taxon>Viridiplantae</taxon>
        <taxon>Streptophyta</taxon>
        <taxon>Embryophyta</taxon>
        <taxon>Tracheophyta</taxon>
        <taxon>Spermatophyta</taxon>
        <taxon>Magnoliopsida</taxon>
        <taxon>eudicotyledons</taxon>
        <taxon>Gunneridae</taxon>
        <taxon>Pentapetalae</taxon>
        <taxon>rosids</taxon>
        <taxon>malvids</taxon>
        <taxon>Brassicales</taxon>
        <taxon>Brassicaceae</taxon>
        <taxon>Brassiceae</taxon>
        <taxon>Brassica</taxon>
    </lineage>
</organism>
<comment type="similarity">
    <text evidence="2">Belongs to the lin-54 family.</text>
</comment>
<keyword evidence="3" id="KW-0217">Developmental protein</keyword>
<evidence type="ECO:0000256" key="3">
    <source>
        <dbReference type="ARBA" id="ARBA00022473"/>
    </source>
</evidence>
<protein>
    <recommendedName>
        <fullName evidence="6">CRC domain-containing protein</fullName>
    </recommendedName>
</protein>
<dbReference type="SMART" id="SM01114">
    <property type="entry name" value="CXC"/>
    <property type="match status" value="2"/>
</dbReference>
<dbReference type="PROSITE" id="PS51634">
    <property type="entry name" value="CRC"/>
    <property type="match status" value="1"/>
</dbReference>
<dbReference type="InterPro" id="IPR005172">
    <property type="entry name" value="CRC"/>
</dbReference>
<evidence type="ECO:0000313" key="7">
    <source>
        <dbReference type="EMBL" id="KAF3510666.1"/>
    </source>
</evidence>
<dbReference type="InterPro" id="IPR044522">
    <property type="entry name" value="TSO1-like"/>
</dbReference>
<proteinExistence type="inferred from homology"/>
<evidence type="ECO:0000256" key="1">
    <source>
        <dbReference type="ARBA" id="ARBA00004123"/>
    </source>
</evidence>
<dbReference type="AlphaFoldDB" id="A0A8S9P3Q2"/>
<dbReference type="GO" id="GO:0003700">
    <property type="term" value="F:DNA-binding transcription factor activity"/>
    <property type="evidence" value="ECO:0007669"/>
    <property type="project" value="InterPro"/>
</dbReference>
<feature type="region of interest" description="Disordered" evidence="5">
    <location>
        <begin position="556"/>
        <end position="577"/>
    </location>
</feature>
<evidence type="ECO:0000313" key="8">
    <source>
        <dbReference type="Proteomes" id="UP000712600"/>
    </source>
</evidence>
<evidence type="ECO:0000256" key="5">
    <source>
        <dbReference type="SAM" id="MobiDB-lite"/>
    </source>
</evidence>
<dbReference type="PANTHER" id="PTHR46159:SF12">
    <property type="entry name" value="PROTEIN TESMIN_TSO1-LIKE CXC 3-RELATED"/>
    <property type="match status" value="1"/>
</dbReference>
<evidence type="ECO:0000256" key="4">
    <source>
        <dbReference type="ARBA" id="ARBA00023242"/>
    </source>
</evidence>
<sequence>METPQKTIIQNGTPVSKLKNSPVFNYINNLSPIKPVRSIPIAQTFGSLSPSVYTPPHKGSRSKSHTYFSDPSKELVEEVLLETIPPEILKNDCISTPPRRAAANDGSCGDGETDLQRMCDGNVKRKSDTPDWETQFPDTPEMLIYDTLNDSEADRCFLPASSDSKRRSCGGTKPRLEPVSNSKELADALHRGVRRRLLDFEMPDKQTLEKYSSSCVVPPPSTGLHLNAAFAMSSKDTNKYSLSGNIKVGLQNSTTPVLHSHDFAGENETGEAAGQSVVEEVQKSSLALVEMNQSSPKKKRLKSEQAGEGESACKRCHCKKSKCLKLYCECFAAGVYCLESCSCVDCYNKPIHEDTVLATRKQIESRNPVAFAPKVIRNTDSSIMEAGVDASKTPASVRHKRGCNCRKSNCVKKYCECYQSGVGCSINCRCEGCKNAFGRKDVSSFVGMDIKQDDVRETWKTQQNNELVRYVPLPPSTPMLLRQPLTQLPISSNNMLLPQQSQHLHGASGSSLYESQSFRKQGTSLLSHSRTEKIIEDIENLIQSPITNINAVSPNSKRVSLPHLDSPELTPRRRNGERKLLLSIPTFPSFTPHH</sequence>
<dbReference type="Pfam" id="PF03638">
    <property type="entry name" value="TCR"/>
    <property type="match status" value="2"/>
</dbReference>
<accession>A0A8S9P3Q2</accession>
<gene>
    <name evidence="7" type="ORF">F2Q69_00004099</name>
</gene>
<dbReference type="InterPro" id="IPR033467">
    <property type="entry name" value="Tesmin/TSO1-like_CXC"/>
</dbReference>
<evidence type="ECO:0000256" key="2">
    <source>
        <dbReference type="ARBA" id="ARBA00007267"/>
    </source>
</evidence>
<comment type="caution">
    <text evidence="7">The sequence shown here is derived from an EMBL/GenBank/DDBJ whole genome shotgun (WGS) entry which is preliminary data.</text>
</comment>
<evidence type="ECO:0000259" key="6">
    <source>
        <dbReference type="PROSITE" id="PS51634"/>
    </source>
</evidence>
<dbReference type="GO" id="GO:0005634">
    <property type="term" value="C:nucleus"/>
    <property type="evidence" value="ECO:0007669"/>
    <property type="project" value="UniProtKB-SubCell"/>
</dbReference>
<reference evidence="7" key="1">
    <citation type="submission" date="2019-12" db="EMBL/GenBank/DDBJ databases">
        <title>Genome sequencing and annotation of Brassica cretica.</title>
        <authorList>
            <person name="Studholme D.J."/>
            <person name="Sarris P."/>
        </authorList>
    </citation>
    <scope>NUCLEOTIDE SEQUENCE</scope>
    <source>
        <strain evidence="7">PFS-109/04</strain>
        <tissue evidence="7">Leaf</tissue>
    </source>
</reference>